<organism evidence="2 3">
    <name type="scientific">Tepidimicrobium xylanilyticum</name>
    <dbReference type="NCBI Taxonomy" id="1123352"/>
    <lineage>
        <taxon>Bacteria</taxon>
        <taxon>Bacillati</taxon>
        <taxon>Bacillota</taxon>
        <taxon>Tissierellia</taxon>
        <taxon>Tissierellales</taxon>
        <taxon>Tepidimicrobiaceae</taxon>
        <taxon>Tepidimicrobium</taxon>
    </lineage>
</organism>
<evidence type="ECO:0000313" key="2">
    <source>
        <dbReference type="EMBL" id="SDW30277.1"/>
    </source>
</evidence>
<dbReference type="Proteomes" id="UP000198828">
    <property type="component" value="Unassembled WGS sequence"/>
</dbReference>
<dbReference type="RefSeq" id="WP_093750438.1">
    <property type="nucleotide sequence ID" value="NZ_BSYN01000002.1"/>
</dbReference>
<accession>A0A1H2SFG4</accession>
<dbReference type="CDD" id="cd00093">
    <property type="entry name" value="HTH_XRE"/>
    <property type="match status" value="1"/>
</dbReference>
<proteinExistence type="predicted"/>
<keyword evidence="3" id="KW-1185">Reference proteome</keyword>
<reference evidence="2 3" key="1">
    <citation type="submission" date="2016-10" db="EMBL/GenBank/DDBJ databases">
        <authorList>
            <person name="de Groot N.N."/>
        </authorList>
    </citation>
    <scope>NUCLEOTIDE SEQUENCE [LARGE SCALE GENOMIC DNA]</scope>
    <source>
        <strain evidence="2 3">DSM 23310</strain>
    </source>
</reference>
<dbReference type="AlphaFoldDB" id="A0A1H2SFG4"/>
<dbReference type="InterPro" id="IPR010982">
    <property type="entry name" value="Lambda_DNA-bd_dom_sf"/>
</dbReference>
<dbReference type="Gene3D" id="1.10.260.40">
    <property type="entry name" value="lambda repressor-like DNA-binding domains"/>
    <property type="match status" value="1"/>
</dbReference>
<dbReference type="GO" id="GO:0003677">
    <property type="term" value="F:DNA binding"/>
    <property type="evidence" value="ECO:0007669"/>
    <property type="project" value="InterPro"/>
</dbReference>
<dbReference type="SMART" id="SM00530">
    <property type="entry name" value="HTH_XRE"/>
    <property type="match status" value="1"/>
</dbReference>
<feature type="domain" description="HTH cro/C1-type" evidence="1">
    <location>
        <begin position="2"/>
        <end position="50"/>
    </location>
</feature>
<dbReference type="OrthoDB" id="1685177at2"/>
<dbReference type="InterPro" id="IPR001387">
    <property type="entry name" value="Cro/C1-type_HTH"/>
</dbReference>
<dbReference type="PROSITE" id="PS50943">
    <property type="entry name" value="HTH_CROC1"/>
    <property type="match status" value="1"/>
</dbReference>
<evidence type="ECO:0000313" key="3">
    <source>
        <dbReference type="Proteomes" id="UP000198828"/>
    </source>
</evidence>
<dbReference type="EMBL" id="FNNG01000002">
    <property type="protein sequence ID" value="SDW30277.1"/>
    <property type="molecule type" value="Genomic_DNA"/>
</dbReference>
<sequence>MFKNARLKSGLTIEEAAAKNHISQRALINYEQNITIPGPDVTLRMSKVYKDPWLTQRYCKDYCAIGQAYSYEILDNVNLDPASVLLKLVGEMDEAQRVLTNMLAIAVNKNEREDFKEDEWEKFVRYLHEFLDVEHNVEILKISLNKWCDMAEIIAEHNKKCNERGYVKKCKYEKKTSQTAI</sequence>
<gene>
    <name evidence="2" type="ORF">SAMN05660923_00438</name>
</gene>
<protein>
    <submittedName>
        <fullName evidence="2">Helix-turn-helix domain-containing protein</fullName>
    </submittedName>
</protein>
<name>A0A1H2SFG4_9FIRM</name>
<dbReference type="SUPFAM" id="SSF47413">
    <property type="entry name" value="lambda repressor-like DNA-binding domains"/>
    <property type="match status" value="1"/>
</dbReference>
<dbReference type="Pfam" id="PF01381">
    <property type="entry name" value="HTH_3"/>
    <property type="match status" value="1"/>
</dbReference>
<evidence type="ECO:0000259" key="1">
    <source>
        <dbReference type="PROSITE" id="PS50943"/>
    </source>
</evidence>